<evidence type="ECO:0000313" key="2">
    <source>
        <dbReference type="Proteomes" id="UP000295701"/>
    </source>
</evidence>
<sequence>MTDTQERTRPASTEDVIAALRHEAGSTGFHRTLDGEHTATLIRRGPMLMVSFEDTAASLARRGGLPVGLDLVDDKDWSLLHVTADDASWFRRDAIYDFFDEMTDEGVFDTFEQVLFYGVGMGGYAACAFSVASPAARVLAIEPQATLERDRTGWETRFRESRALEFRRRYGYAPDMVEGAERAFIVFDPHRQLDHVHASMFWGENVTHLKVPRLEGVTDDRLDLALEELDILHRVIAEVGSGTMRAQDFYGYYRNRRAHGPYLRTLLQATIDRGSPRLTALLCAKVLETQRAPLFRRQLRAAARRLATKGERPDWLAEVIDAAAD</sequence>
<keyword evidence="2" id="KW-1185">Reference proteome</keyword>
<gene>
    <name evidence="1" type="ORF">E2L08_09085</name>
</gene>
<dbReference type="OrthoDB" id="7840273at2"/>
<dbReference type="Proteomes" id="UP000295701">
    <property type="component" value="Unassembled WGS sequence"/>
</dbReference>
<organism evidence="1 2">
    <name type="scientific">Palleronia sediminis</name>
    <dbReference type="NCBI Taxonomy" id="2547833"/>
    <lineage>
        <taxon>Bacteria</taxon>
        <taxon>Pseudomonadati</taxon>
        <taxon>Pseudomonadota</taxon>
        <taxon>Alphaproteobacteria</taxon>
        <taxon>Rhodobacterales</taxon>
        <taxon>Roseobacteraceae</taxon>
        <taxon>Palleronia</taxon>
    </lineage>
</organism>
<proteinExistence type="predicted"/>
<name>A0A4R6A945_9RHOB</name>
<reference evidence="1 2" key="1">
    <citation type="submission" date="2019-03" db="EMBL/GenBank/DDBJ databases">
        <title>Primorskyibacter sp. SS33 isolated from sediments.</title>
        <authorList>
            <person name="Xunke S."/>
        </authorList>
    </citation>
    <scope>NUCLEOTIDE SEQUENCE [LARGE SCALE GENOMIC DNA]</scope>
    <source>
        <strain evidence="1 2">SS33</strain>
    </source>
</reference>
<evidence type="ECO:0000313" key="1">
    <source>
        <dbReference type="EMBL" id="TDL79457.1"/>
    </source>
</evidence>
<dbReference type="AlphaFoldDB" id="A0A4R6A945"/>
<protein>
    <submittedName>
        <fullName evidence="1">Phosphoadenosine phosphosulfate reductase</fullName>
    </submittedName>
</protein>
<accession>A0A4R6A945</accession>
<dbReference type="RefSeq" id="WP_133396764.1">
    <property type="nucleotide sequence ID" value="NZ_SNAA01000009.1"/>
</dbReference>
<dbReference type="EMBL" id="SNAA01000009">
    <property type="protein sequence ID" value="TDL79457.1"/>
    <property type="molecule type" value="Genomic_DNA"/>
</dbReference>
<comment type="caution">
    <text evidence="1">The sequence shown here is derived from an EMBL/GenBank/DDBJ whole genome shotgun (WGS) entry which is preliminary data.</text>
</comment>